<dbReference type="EMBL" id="MFQS01000040">
    <property type="protein sequence ID" value="OGH82469.1"/>
    <property type="molecule type" value="Genomic_DNA"/>
</dbReference>
<dbReference type="Proteomes" id="UP000176300">
    <property type="component" value="Unassembled WGS sequence"/>
</dbReference>
<evidence type="ECO:0000256" key="1">
    <source>
        <dbReference type="SAM" id="MobiDB-lite"/>
    </source>
</evidence>
<organism evidence="2 3">
    <name type="scientific">Candidatus Magasanikbacteria bacterium RIFOXYB1_FULL_40_15</name>
    <dbReference type="NCBI Taxonomy" id="1798697"/>
    <lineage>
        <taxon>Bacteria</taxon>
        <taxon>Candidatus Magasanikiibacteriota</taxon>
    </lineage>
</organism>
<gene>
    <name evidence="2" type="ORF">A2373_04140</name>
</gene>
<protein>
    <submittedName>
        <fullName evidence="2">Uncharacterized protein</fullName>
    </submittedName>
</protein>
<feature type="region of interest" description="Disordered" evidence="1">
    <location>
        <begin position="1"/>
        <end position="33"/>
    </location>
</feature>
<evidence type="ECO:0000313" key="2">
    <source>
        <dbReference type="EMBL" id="OGH82469.1"/>
    </source>
</evidence>
<comment type="caution">
    <text evidence="2">The sequence shown here is derived from an EMBL/GenBank/DDBJ whole genome shotgun (WGS) entry which is preliminary data.</text>
</comment>
<sequence>MCWGRPSAGGGEAVGTGEAQAPRAQGTENQFRGPKVPSALLADGQEPAVLVPVAVEPVEAKPAVGTVPVQIGHVAVVARVDPGRALVEAHDGELALDLGVGSPERQQFRQCGRTQAIILEVGEHRPRAGRLVQVDELKSDRNHARAVDGEVLRGDVAIAPVVATRSDHLLDGLPVVHGHGVVRATVGVQEEPLEILPSDPPRLVLS</sequence>
<evidence type="ECO:0000313" key="3">
    <source>
        <dbReference type="Proteomes" id="UP000176300"/>
    </source>
</evidence>
<dbReference type="STRING" id="1798697.A2373_04140"/>
<accession>A0A1F6NF80</accession>
<dbReference type="AlphaFoldDB" id="A0A1F6NF80"/>
<reference evidence="2 3" key="1">
    <citation type="journal article" date="2016" name="Nat. Commun.">
        <title>Thousands of microbial genomes shed light on interconnected biogeochemical processes in an aquifer system.</title>
        <authorList>
            <person name="Anantharaman K."/>
            <person name="Brown C.T."/>
            <person name="Hug L.A."/>
            <person name="Sharon I."/>
            <person name="Castelle C.J."/>
            <person name="Probst A.J."/>
            <person name="Thomas B.C."/>
            <person name="Singh A."/>
            <person name="Wilkins M.J."/>
            <person name="Karaoz U."/>
            <person name="Brodie E.L."/>
            <person name="Williams K.H."/>
            <person name="Hubbard S.S."/>
            <person name="Banfield J.F."/>
        </authorList>
    </citation>
    <scope>NUCLEOTIDE SEQUENCE [LARGE SCALE GENOMIC DNA]</scope>
</reference>
<proteinExistence type="predicted"/>
<name>A0A1F6NF80_9BACT</name>